<evidence type="ECO:0000256" key="3">
    <source>
        <dbReference type="ARBA" id="ARBA00022723"/>
    </source>
</evidence>
<dbReference type="SUPFAM" id="SSF53271">
    <property type="entry name" value="PRTase-like"/>
    <property type="match status" value="1"/>
</dbReference>
<gene>
    <name evidence="11" type="ORF">FSW04_20400</name>
</gene>
<keyword evidence="4" id="KW-0545">Nucleotide biosynthesis</keyword>
<dbReference type="CDD" id="cd06223">
    <property type="entry name" value="PRTases_typeI"/>
    <property type="match status" value="1"/>
</dbReference>
<evidence type="ECO:0000313" key="12">
    <source>
        <dbReference type="Proteomes" id="UP000321805"/>
    </source>
</evidence>
<evidence type="ECO:0000256" key="5">
    <source>
        <dbReference type="ARBA" id="ARBA00022741"/>
    </source>
</evidence>
<evidence type="ECO:0000256" key="8">
    <source>
        <dbReference type="ARBA" id="ARBA00022842"/>
    </source>
</evidence>
<keyword evidence="3" id="KW-0479">Metal-binding</keyword>
<dbReference type="PROSITE" id="PS00114">
    <property type="entry name" value="PRPP_SYNTHASE"/>
    <property type="match status" value="1"/>
</dbReference>
<dbReference type="InterPro" id="IPR000836">
    <property type="entry name" value="PRTase_dom"/>
</dbReference>
<evidence type="ECO:0000256" key="1">
    <source>
        <dbReference type="ARBA" id="ARBA00013247"/>
    </source>
</evidence>
<accession>A0A5B8UCU2</accession>
<evidence type="ECO:0000256" key="7">
    <source>
        <dbReference type="ARBA" id="ARBA00022840"/>
    </source>
</evidence>
<dbReference type="EC" id="2.7.6.1" evidence="1"/>
<dbReference type="GO" id="GO:0002189">
    <property type="term" value="C:ribose phosphate diphosphokinase complex"/>
    <property type="evidence" value="ECO:0007669"/>
    <property type="project" value="TreeGrafter"/>
</dbReference>
<organism evidence="11 12">
    <name type="scientific">Baekduia soli</name>
    <dbReference type="NCBI Taxonomy" id="496014"/>
    <lineage>
        <taxon>Bacteria</taxon>
        <taxon>Bacillati</taxon>
        <taxon>Actinomycetota</taxon>
        <taxon>Thermoleophilia</taxon>
        <taxon>Solirubrobacterales</taxon>
        <taxon>Baekduiaceae</taxon>
        <taxon>Baekduia</taxon>
    </lineage>
</organism>
<dbReference type="SMART" id="SM01400">
    <property type="entry name" value="Pribosyltran_N"/>
    <property type="match status" value="1"/>
</dbReference>
<dbReference type="GO" id="GO:0009156">
    <property type="term" value="P:ribonucleoside monophosphate biosynthetic process"/>
    <property type="evidence" value="ECO:0007669"/>
    <property type="project" value="InterPro"/>
</dbReference>
<dbReference type="GO" id="GO:0005524">
    <property type="term" value="F:ATP binding"/>
    <property type="evidence" value="ECO:0007669"/>
    <property type="project" value="UniProtKB-KW"/>
</dbReference>
<dbReference type="GO" id="GO:0000287">
    <property type="term" value="F:magnesium ion binding"/>
    <property type="evidence" value="ECO:0007669"/>
    <property type="project" value="InterPro"/>
</dbReference>
<dbReference type="Pfam" id="PF13793">
    <property type="entry name" value="Pribosyltran_N"/>
    <property type="match status" value="1"/>
</dbReference>
<keyword evidence="2" id="KW-0808">Transferase</keyword>
<evidence type="ECO:0000259" key="10">
    <source>
        <dbReference type="Pfam" id="PF13793"/>
    </source>
</evidence>
<dbReference type="OrthoDB" id="9777067at2"/>
<name>A0A5B8UCU2_9ACTN</name>
<dbReference type="Pfam" id="PF14572">
    <property type="entry name" value="Pribosyl_synth"/>
    <property type="match status" value="1"/>
</dbReference>
<dbReference type="GO" id="GO:0006015">
    <property type="term" value="P:5-phosphoribose 1-diphosphate biosynthetic process"/>
    <property type="evidence" value="ECO:0007669"/>
    <property type="project" value="TreeGrafter"/>
</dbReference>
<dbReference type="GO" id="GO:0016301">
    <property type="term" value="F:kinase activity"/>
    <property type="evidence" value="ECO:0007669"/>
    <property type="project" value="UniProtKB-KW"/>
</dbReference>
<dbReference type="NCBIfam" id="TIGR01251">
    <property type="entry name" value="ribP_PPkin"/>
    <property type="match status" value="1"/>
</dbReference>
<keyword evidence="8" id="KW-0460">Magnesium</keyword>
<evidence type="ECO:0000256" key="6">
    <source>
        <dbReference type="ARBA" id="ARBA00022777"/>
    </source>
</evidence>
<evidence type="ECO:0000256" key="9">
    <source>
        <dbReference type="ARBA" id="ARBA00049535"/>
    </source>
</evidence>
<dbReference type="PANTHER" id="PTHR10210">
    <property type="entry name" value="RIBOSE-PHOSPHATE DIPHOSPHOKINASE FAMILY MEMBER"/>
    <property type="match status" value="1"/>
</dbReference>
<comment type="catalytic activity">
    <reaction evidence="9">
        <text>D-ribose 5-phosphate + ATP = 5-phospho-alpha-D-ribose 1-diphosphate + AMP + H(+)</text>
        <dbReference type="Rhea" id="RHEA:15609"/>
        <dbReference type="ChEBI" id="CHEBI:15378"/>
        <dbReference type="ChEBI" id="CHEBI:30616"/>
        <dbReference type="ChEBI" id="CHEBI:58017"/>
        <dbReference type="ChEBI" id="CHEBI:78346"/>
        <dbReference type="ChEBI" id="CHEBI:456215"/>
        <dbReference type="EC" id="2.7.6.1"/>
    </reaction>
</comment>
<keyword evidence="7" id="KW-0067">ATP-binding</keyword>
<dbReference type="GO" id="GO:0006164">
    <property type="term" value="P:purine nucleotide biosynthetic process"/>
    <property type="evidence" value="ECO:0007669"/>
    <property type="project" value="TreeGrafter"/>
</dbReference>
<dbReference type="GO" id="GO:0004749">
    <property type="term" value="F:ribose phosphate diphosphokinase activity"/>
    <property type="evidence" value="ECO:0007669"/>
    <property type="project" value="UniProtKB-EC"/>
</dbReference>
<dbReference type="NCBIfam" id="NF002320">
    <property type="entry name" value="PRK01259.1"/>
    <property type="match status" value="1"/>
</dbReference>
<dbReference type="PANTHER" id="PTHR10210:SF32">
    <property type="entry name" value="RIBOSE-PHOSPHATE PYROPHOSPHOKINASE 2"/>
    <property type="match status" value="1"/>
</dbReference>
<dbReference type="FunFam" id="3.40.50.2020:FF:000007">
    <property type="entry name" value="Ribose-phosphate pyrophosphokinase"/>
    <property type="match status" value="1"/>
</dbReference>
<evidence type="ECO:0000256" key="4">
    <source>
        <dbReference type="ARBA" id="ARBA00022727"/>
    </source>
</evidence>
<dbReference type="KEGG" id="bsol:FSW04_20400"/>
<keyword evidence="5" id="KW-0547">Nucleotide-binding</keyword>
<dbReference type="InterPro" id="IPR000842">
    <property type="entry name" value="PRib_PP_synth_CS"/>
</dbReference>
<keyword evidence="6 11" id="KW-0418">Kinase</keyword>
<feature type="domain" description="Ribose-phosphate pyrophosphokinase N-terminal" evidence="10">
    <location>
        <begin position="7"/>
        <end position="128"/>
    </location>
</feature>
<dbReference type="EMBL" id="CP042430">
    <property type="protein sequence ID" value="QEC50850.1"/>
    <property type="molecule type" value="Genomic_DNA"/>
</dbReference>
<keyword evidence="12" id="KW-1185">Reference proteome</keyword>
<evidence type="ECO:0000313" key="11">
    <source>
        <dbReference type="EMBL" id="QEC50850.1"/>
    </source>
</evidence>
<proteinExistence type="predicted"/>
<dbReference type="GO" id="GO:0005737">
    <property type="term" value="C:cytoplasm"/>
    <property type="evidence" value="ECO:0007669"/>
    <property type="project" value="TreeGrafter"/>
</dbReference>
<evidence type="ECO:0000256" key="2">
    <source>
        <dbReference type="ARBA" id="ARBA00022679"/>
    </source>
</evidence>
<dbReference type="InterPro" id="IPR005946">
    <property type="entry name" value="Rib-P_diPkinase"/>
</dbReference>
<dbReference type="Proteomes" id="UP000321805">
    <property type="component" value="Chromosome"/>
</dbReference>
<dbReference type="InterPro" id="IPR029057">
    <property type="entry name" value="PRTase-like"/>
</dbReference>
<reference evidence="11 12" key="1">
    <citation type="journal article" date="2018" name="J. Microbiol.">
        <title>Baekduia soli gen. nov., sp. nov., a novel bacterium isolated from the soil of Baekdu Mountain and proposal of a novel family name, Baekduiaceae fam. nov.</title>
        <authorList>
            <person name="An D.S."/>
            <person name="Siddiqi M.Z."/>
            <person name="Kim K.H."/>
            <person name="Yu H.S."/>
            <person name="Im W.T."/>
        </authorList>
    </citation>
    <scope>NUCLEOTIDE SEQUENCE [LARGE SCALE GENOMIC DNA]</scope>
    <source>
        <strain evidence="11 12">BR7-21</strain>
    </source>
</reference>
<sequence>MDYDKRLMLFAGRSHPALAASIARRLGVGLGPVQLETYANGEVYCRFDESVRGADVFVVQSLCGTRDGALSINDAFMELILLVDAAVGASAHRVIPVIPWFGYSRQDKKSLLREPISARAIARMLESARVDRVLTVDLHTGQAQGFFSAPVDHMTATILLAQQLQGSVAPDTVVVAPDAGRVKLAKKFATRLGTELAILDPESTERRHAVIGEVAGRTAIVVDDIIDTGGTLSAAVGILRDAGVASIRAVAVHPILSGDTLQRLGELGLDEVLVTDTVPLPVGLPPWMRVVGCADLLADTIHRIFTDDSVSEAFGGENIRG</sequence>
<dbReference type="AlphaFoldDB" id="A0A5B8UCU2"/>
<protein>
    <recommendedName>
        <fullName evidence="1">ribose-phosphate diphosphokinase</fullName>
        <ecNumber evidence="1">2.7.6.1</ecNumber>
    </recommendedName>
</protein>
<dbReference type="InterPro" id="IPR029099">
    <property type="entry name" value="Pribosyltran_N"/>
</dbReference>
<dbReference type="Gene3D" id="3.40.50.2020">
    <property type="match status" value="2"/>
</dbReference>